<keyword evidence="1" id="KW-0597">Phosphoprotein</keyword>
<evidence type="ECO:0000256" key="3">
    <source>
        <dbReference type="SAM" id="Phobius"/>
    </source>
</evidence>
<evidence type="ECO:0000259" key="4">
    <source>
        <dbReference type="PROSITE" id="PS50006"/>
    </source>
</evidence>
<dbReference type="Gene3D" id="2.60.200.20">
    <property type="match status" value="1"/>
</dbReference>
<dbReference type="AlphaFoldDB" id="A0A2M9D5Q3"/>
<evidence type="ECO:0000256" key="1">
    <source>
        <dbReference type="ARBA" id="ARBA00022553"/>
    </source>
</evidence>
<dbReference type="InterPro" id="IPR050923">
    <property type="entry name" value="Cell_Proc_Reg/RNA_Proc"/>
</dbReference>
<dbReference type="SMART" id="SM00240">
    <property type="entry name" value="FHA"/>
    <property type="match status" value="1"/>
</dbReference>
<dbReference type="PANTHER" id="PTHR23308">
    <property type="entry name" value="NUCLEAR INHIBITOR OF PROTEIN PHOSPHATASE-1"/>
    <property type="match status" value="1"/>
</dbReference>
<dbReference type="RefSeq" id="WP_100387761.1">
    <property type="nucleotide sequence ID" value="NZ_BMZU01000001.1"/>
</dbReference>
<organism evidence="5 6">
    <name type="scientific">Salinibacterium amurskyense</name>
    <dbReference type="NCBI Taxonomy" id="205941"/>
    <lineage>
        <taxon>Bacteria</taxon>
        <taxon>Bacillati</taxon>
        <taxon>Actinomycetota</taxon>
        <taxon>Actinomycetes</taxon>
        <taxon>Micrococcales</taxon>
        <taxon>Microbacteriaceae</taxon>
        <taxon>Salinibacterium</taxon>
    </lineage>
</organism>
<dbReference type="EMBL" id="PGFH01000001">
    <property type="protein sequence ID" value="PJJ81037.1"/>
    <property type="molecule type" value="Genomic_DNA"/>
</dbReference>
<feature type="region of interest" description="Disordered" evidence="2">
    <location>
        <begin position="46"/>
        <end position="74"/>
    </location>
</feature>
<keyword evidence="3" id="KW-1133">Transmembrane helix</keyword>
<name>A0A2M9D5Q3_9MICO</name>
<feature type="transmembrane region" description="Helical" evidence="3">
    <location>
        <begin position="6"/>
        <end position="28"/>
    </location>
</feature>
<gene>
    <name evidence="5" type="ORF">CLV85_0205</name>
</gene>
<keyword evidence="3" id="KW-0812">Transmembrane</keyword>
<proteinExistence type="predicted"/>
<sequence>MSELTLLLLRIAFLAIMWGFIFAIVYALRSDLFGEKVRRMPVQSAAQAQQAPATPPAPVAAQPTRPVAPAAPATGSSLDATRLVIVSGSKEGLEIALPEEQLTIGRSSESGLVIRDDYTSTHHARLLRWADSWVVQDLDSTNGTFLAGQRVSVPTPIPLNTPIKIGTTSFELRR</sequence>
<keyword evidence="3" id="KW-0472">Membrane</keyword>
<dbReference type="OrthoDB" id="277520at2"/>
<dbReference type="Proteomes" id="UP000231742">
    <property type="component" value="Unassembled WGS sequence"/>
</dbReference>
<dbReference type="SUPFAM" id="SSF49879">
    <property type="entry name" value="SMAD/FHA domain"/>
    <property type="match status" value="1"/>
</dbReference>
<keyword evidence="6" id="KW-1185">Reference proteome</keyword>
<dbReference type="InterPro" id="IPR032030">
    <property type="entry name" value="YscD_cytoplasmic_dom"/>
</dbReference>
<reference evidence="5 6" key="1">
    <citation type="submission" date="2017-11" db="EMBL/GenBank/DDBJ databases">
        <title>Genomic Encyclopedia of Archaeal and Bacterial Type Strains, Phase II (KMG-II): From Individual Species to Whole Genera.</title>
        <authorList>
            <person name="Goeker M."/>
        </authorList>
    </citation>
    <scope>NUCLEOTIDE SEQUENCE [LARGE SCALE GENOMIC DNA]</scope>
    <source>
        <strain evidence="5 6">DSM 16400</strain>
    </source>
</reference>
<accession>A0A2M9D5Q3</accession>
<feature type="domain" description="FHA" evidence="4">
    <location>
        <begin position="102"/>
        <end position="151"/>
    </location>
</feature>
<dbReference type="PROSITE" id="PS50006">
    <property type="entry name" value="FHA_DOMAIN"/>
    <property type="match status" value="1"/>
</dbReference>
<comment type="caution">
    <text evidence="5">The sequence shown here is derived from an EMBL/GenBank/DDBJ whole genome shotgun (WGS) entry which is preliminary data.</text>
</comment>
<evidence type="ECO:0000313" key="6">
    <source>
        <dbReference type="Proteomes" id="UP000231742"/>
    </source>
</evidence>
<evidence type="ECO:0000313" key="5">
    <source>
        <dbReference type="EMBL" id="PJJ81037.1"/>
    </source>
</evidence>
<protein>
    <submittedName>
        <fullName evidence="5">Type III secretion system (T3SS) inner membrane Yop/YscD-like protein</fullName>
    </submittedName>
</protein>
<dbReference type="Pfam" id="PF16697">
    <property type="entry name" value="Yop-YscD_cpl"/>
    <property type="match status" value="1"/>
</dbReference>
<dbReference type="InterPro" id="IPR008984">
    <property type="entry name" value="SMAD_FHA_dom_sf"/>
</dbReference>
<dbReference type="InterPro" id="IPR000253">
    <property type="entry name" value="FHA_dom"/>
</dbReference>
<feature type="compositionally biased region" description="Low complexity" evidence="2">
    <location>
        <begin position="59"/>
        <end position="74"/>
    </location>
</feature>
<evidence type="ECO:0000256" key="2">
    <source>
        <dbReference type="SAM" id="MobiDB-lite"/>
    </source>
</evidence>